<evidence type="ECO:0000313" key="4">
    <source>
        <dbReference type="Proteomes" id="UP000009236"/>
    </source>
</evidence>
<evidence type="ECO:0000259" key="2">
    <source>
        <dbReference type="Pfam" id="PF26604"/>
    </source>
</evidence>
<dbReference type="InterPro" id="IPR058058">
    <property type="entry name" value="CBU_0592-like"/>
</dbReference>
<accession>F6FQQ4</accession>
<dbReference type="AlphaFoldDB" id="F6FQQ4"/>
<reference evidence="3 4" key="1">
    <citation type="submission" date="2011-05" db="EMBL/GenBank/DDBJ databases">
        <title>Complete sequence of Isoptericola variabilis 225.</title>
        <authorList>
            <consortium name="US DOE Joint Genome Institute"/>
            <person name="Lucas S."/>
            <person name="Han J."/>
            <person name="Lapidus A."/>
            <person name="Cheng J.-F."/>
            <person name="Goodwin L."/>
            <person name="Pitluck S."/>
            <person name="Peters L."/>
            <person name="Mikhailova N."/>
            <person name="Zeytun A."/>
            <person name="Han C."/>
            <person name="Tapia R."/>
            <person name="Land M."/>
            <person name="Hauser L."/>
            <person name="Kyrpides N."/>
            <person name="Ivanova N."/>
            <person name="Pagani I."/>
            <person name="Siebers A."/>
            <person name="Allgaier M."/>
            <person name="Thelen M."/>
            <person name="Hugenholtz P."/>
            <person name="Gladden J."/>
            <person name="Woyke T."/>
        </authorList>
    </citation>
    <scope>NUCLEOTIDE SEQUENCE [LARGE SCALE GENOMIC DNA]</scope>
    <source>
        <strain evidence="4">225</strain>
    </source>
</reference>
<dbReference type="KEGG" id="iva:Isova_0051"/>
<evidence type="ECO:0000256" key="1">
    <source>
        <dbReference type="SAM" id="Phobius"/>
    </source>
</evidence>
<feature type="transmembrane region" description="Helical" evidence="1">
    <location>
        <begin position="6"/>
        <end position="27"/>
    </location>
</feature>
<feature type="transmembrane region" description="Helical" evidence="1">
    <location>
        <begin position="39"/>
        <end position="57"/>
    </location>
</feature>
<dbReference type="eggNOG" id="ENOG50339N0">
    <property type="taxonomic scope" value="Bacteria"/>
</dbReference>
<keyword evidence="1" id="KW-0472">Membrane</keyword>
<dbReference type="EMBL" id="CP002810">
    <property type="protein sequence ID" value="AEG42869.1"/>
    <property type="molecule type" value="Genomic_DNA"/>
</dbReference>
<dbReference type="STRING" id="743718.Isova_0051"/>
<dbReference type="Proteomes" id="UP000009236">
    <property type="component" value="Chromosome"/>
</dbReference>
<sequence>MSFSMLTLVTALGWVGAVAGLVAYGMVTRGRWSPSSLPFQVANMCGATLMFLVAAVNGVWPSAAANAAWMLIGSQALVAIARARREARDAAGDRPAAAAVDLAA</sequence>
<keyword evidence="4" id="KW-1185">Reference proteome</keyword>
<keyword evidence="1" id="KW-1133">Transmembrane helix</keyword>
<gene>
    <name evidence="3" type="ordered locus">Isova_0051</name>
</gene>
<name>F6FQQ4_ISOV2</name>
<proteinExistence type="predicted"/>
<dbReference type="NCBIfam" id="NF047864">
    <property type="entry name" value="CBU_0592_membra"/>
    <property type="match status" value="1"/>
</dbReference>
<dbReference type="HOGENOM" id="CLU_160525_1_1_11"/>
<dbReference type="Pfam" id="PF26604">
    <property type="entry name" value="CBU_0592"/>
    <property type="match status" value="1"/>
</dbReference>
<feature type="domain" description="CBU-0592-like" evidence="2">
    <location>
        <begin position="10"/>
        <end position="84"/>
    </location>
</feature>
<organism evidence="4">
    <name type="scientific">Isoptericola variabilis (strain 225)</name>
    <dbReference type="NCBI Taxonomy" id="743718"/>
    <lineage>
        <taxon>Bacteria</taxon>
        <taxon>Bacillati</taxon>
        <taxon>Actinomycetota</taxon>
        <taxon>Actinomycetes</taxon>
        <taxon>Micrococcales</taxon>
        <taxon>Promicromonosporaceae</taxon>
        <taxon>Isoptericola</taxon>
    </lineage>
</organism>
<keyword evidence="1" id="KW-0812">Transmembrane</keyword>
<dbReference type="RefSeq" id="WP_013837264.1">
    <property type="nucleotide sequence ID" value="NC_015588.1"/>
</dbReference>
<protein>
    <recommendedName>
        <fullName evidence="2">CBU-0592-like domain-containing protein</fullName>
    </recommendedName>
</protein>
<evidence type="ECO:0000313" key="3">
    <source>
        <dbReference type="EMBL" id="AEG42869.1"/>
    </source>
</evidence>